<dbReference type="GO" id="GO:0005741">
    <property type="term" value="C:mitochondrial outer membrane"/>
    <property type="evidence" value="ECO:0007669"/>
    <property type="project" value="UniProtKB-SubCell"/>
</dbReference>
<feature type="binding site" evidence="9">
    <location>
        <position position="97"/>
    </location>
    <ligand>
        <name>FAD</name>
        <dbReference type="ChEBI" id="CHEBI:57692"/>
    </ligand>
</feature>
<evidence type="ECO:0000256" key="1">
    <source>
        <dbReference type="ARBA" id="ARBA00001974"/>
    </source>
</evidence>
<dbReference type="EMBL" id="JAGIXG020000005">
    <property type="protein sequence ID" value="KAI6784310.1"/>
    <property type="molecule type" value="Genomic_DNA"/>
</dbReference>
<evidence type="ECO:0000313" key="12">
    <source>
        <dbReference type="EMBL" id="KAI6784310.1"/>
    </source>
</evidence>
<evidence type="ECO:0000256" key="4">
    <source>
        <dbReference type="ARBA" id="ARBA00022630"/>
    </source>
</evidence>
<organism evidence="12 13">
    <name type="scientific">Emericellopsis cladophorae</name>
    <dbReference type="NCBI Taxonomy" id="2686198"/>
    <lineage>
        <taxon>Eukaryota</taxon>
        <taxon>Fungi</taxon>
        <taxon>Dikarya</taxon>
        <taxon>Ascomycota</taxon>
        <taxon>Pezizomycotina</taxon>
        <taxon>Sordariomycetes</taxon>
        <taxon>Hypocreomycetidae</taxon>
        <taxon>Hypocreales</taxon>
        <taxon>Bionectriaceae</taxon>
        <taxon>Emericellopsis</taxon>
    </lineage>
</organism>
<evidence type="ECO:0000256" key="5">
    <source>
        <dbReference type="ARBA" id="ARBA00022827"/>
    </source>
</evidence>
<keyword evidence="4 9" id="KW-0285">Flavoprotein</keyword>
<accession>A0A9Q0BH29</accession>
<evidence type="ECO:0000259" key="11">
    <source>
        <dbReference type="PROSITE" id="PS51384"/>
    </source>
</evidence>
<dbReference type="PRINTS" id="PR00371">
    <property type="entry name" value="FPNCR"/>
</dbReference>
<comment type="caution">
    <text evidence="12">The sequence shown here is derived from an EMBL/GenBank/DDBJ whole genome shotgun (WGS) entry which is preliminary data.</text>
</comment>
<evidence type="ECO:0000256" key="7">
    <source>
        <dbReference type="ARBA" id="ARBA00023027"/>
    </source>
</evidence>
<dbReference type="SUPFAM" id="SSF52343">
    <property type="entry name" value="Ferredoxin reductase-like, C-terminal NADP-linked domain"/>
    <property type="match status" value="1"/>
</dbReference>
<dbReference type="PRINTS" id="PR00406">
    <property type="entry name" value="CYTB5RDTASE"/>
</dbReference>
<name>A0A9Q0BH29_9HYPO</name>
<dbReference type="Gene3D" id="2.40.30.10">
    <property type="entry name" value="Translation factors"/>
    <property type="match status" value="1"/>
</dbReference>
<dbReference type="OrthoDB" id="432685at2759"/>
<dbReference type="Gene3D" id="3.40.50.80">
    <property type="entry name" value="Nucleotide-binding domain of ferredoxin-NADP reductase (FNR) module"/>
    <property type="match status" value="1"/>
</dbReference>
<keyword evidence="13" id="KW-1185">Reference proteome</keyword>
<dbReference type="AlphaFoldDB" id="A0A9Q0BH29"/>
<evidence type="ECO:0000313" key="13">
    <source>
        <dbReference type="Proteomes" id="UP001055219"/>
    </source>
</evidence>
<protein>
    <recommendedName>
        <fullName evidence="10">NADH-cytochrome b5 reductase</fullName>
        <ecNumber evidence="10">1.6.2.2</ecNumber>
    </recommendedName>
</protein>
<feature type="binding site" evidence="9">
    <location>
        <position position="107"/>
    </location>
    <ligand>
        <name>FAD</name>
        <dbReference type="ChEBI" id="CHEBI:57692"/>
    </ligand>
</feature>
<dbReference type="SUPFAM" id="SSF63380">
    <property type="entry name" value="Riboflavin synthase domain-like"/>
    <property type="match status" value="1"/>
</dbReference>
<comment type="catalytic activity">
    <reaction evidence="10">
        <text>2 Fe(III)-[cytochrome b5] + NADH = 2 Fe(II)-[cytochrome b5] + NAD(+) + H(+)</text>
        <dbReference type="Rhea" id="RHEA:46680"/>
        <dbReference type="Rhea" id="RHEA-COMP:10438"/>
        <dbReference type="Rhea" id="RHEA-COMP:10439"/>
        <dbReference type="ChEBI" id="CHEBI:15378"/>
        <dbReference type="ChEBI" id="CHEBI:29033"/>
        <dbReference type="ChEBI" id="CHEBI:29034"/>
        <dbReference type="ChEBI" id="CHEBI:57540"/>
        <dbReference type="ChEBI" id="CHEBI:57945"/>
        <dbReference type="EC" id="1.6.2.2"/>
    </reaction>
</comment>
<dbReference type="InterPro" id="IPR039261">
    <property type="entry name" value="FNR_nucleotide-bd"/>
</dbReference>
<evidence type="ECO:0000256" key="10">
    <source>
        <dbReference type="RuleBase" id="RU361226"/>
    </source>
</evidence>
<feature type="binding site" evidence="9">
    <location>
        <position position="151"/>
    </location>
    <ligand>
        <name>FAD</name>
        <dbReference type="ChEBI" id="CHEBI:57692"/>
    </ligand>
</feature>
<comment type="cofactor">
    <cofactor evidence="1 9 10">
        <name>FAD</name>
        <dbReference type="ChEBI" id="CHEBI:57692"/>
    </cofactor>
</comment>
<feature type="domain" description="FAD-binding FR-type" evidence="11">
    <location>
        <begin position="2"/>
        <end position="135"/>
    </location>
</feature>
<dbReference type="InterPro" id="IPR017927">
    <property type="entry name" value="FAD-bd_FR_type"/>
</dbReference>
<dbReference type="EC" id="1.6.2.2" evidence="10"/>
<dbReference type="PANTHER" id="PTHR19370">
    <property type="entry name" value="NADH-CYTOCHROME B5 REDUCTASE"/>
    <property type="match status" value="1"/>
</dbReference>
<dbReference type="GeneID" id="75831342"/>
<reference evidence="12" key="1">
    <citation type="journal article" date="2021" name="J Fungi (Basel)">
        <title>Genomic and Metabolomic Analyses of the Marine Fungus Emericellopsis cladophorae: Insights into Saltwater Adaptability Mechanisms and Its Biosynthetic Potential.</title>
        <authorList>
            <person name="Goncalves M.F.M."/>
            <person name="Hilario S."/>
            <person name="Van de Peer Y."/>
            <person name="Esteves A.C."/>
            <person name="Alves A."/>
        </authorList>
    </citation>
    <scope>NUCLEOTIDE SEQUENCE</scope>
    <source>
        <strain evidence="12">MUM 19.33</strain>
    </source>
</reference>
<evidence type="ECO:0000256" key="6">
    <source>
        <dbReference type="ARBA" id="ARBA00023002"/>
    </source>
</evidence>
<keyword evidence="5 9" id="KW-0274">FAD</keyword>
<comment type="subcellular location">
    <subcellularLocation>
        <location evidence="2">Mitochondrion outer membrane</location>
        <topology evidence="2">Single-pass membrane protein</topology>
    </subcellularLocation>
</comment>
<feature type="binding site" evidence="9">
    <location>
        <position position="99"/>
    </location>
    <ligand>
        <name>FAD</name>
        <dbReference type="ChEBI" id="CHEBI:57692"/>
    </ligand>
</feature>
<dbReference type="InterPro" id="IPR017938">
    <property type="entry name" value="Riboflavin_synthase-like_b-brl"/>
</dbReference>
<evidence type="ECO:0000256" key="3">
    <source>
        <dbReference type="ARBA" id="ARBA00006105"/>
    </source>
</evidence>
<dbReference type="PANTHER" id="PTHR19370:SF101">
    <property type="entry name" value="NADH-CYTOCHROME B5 REDUCTASE"/>
    <property type="match status" value="1"/>
</dbReference>
<dbReference type="GO" id="GO:0006696">
    <property type="term" value="P:ergosterol biosynthetic process"/>
    <property type="evidence" value="ECO:0007669"/>
    <property type="project" value="TreeGrafter"/>
</dbReference>
<evidence type="ECO:0000256" key="9">
    <source>
        <dbReference type="PIRSR" id="PIRSR601834-1"/>
    </source>
</evidence>
<keyword evidence="8" id="KW-0472">Membrane</keyword>
<dbReference type="InterPro" id="IPR008333">
    <property type="entry name" value="Cbr1-like_FAD-bd_dom"/>
</dbReference>
<feature type="binding site" evidence="9">
    <location>
        <position position="105"/>
    </location>
    <ligand>
        <name>FAD</name>
        <dbReference type="ChEBI" id="CHEBI:57692"/>
    </ligand>
</feature>
<feature type="binding site" evidence="9">
    <location>
        <position position="89"/>
    </location>
    <ligand>
        <name>FAD</name>
        <dbReference type="ChEBI" id="CHEBI:57692"/>
    </ligand>
</feature>
<keyword evidence="6 10" id="KW-0560">Oxidoreductase</keyword>
<dbReference type="GO" id="GO:0090524">
    <property type="term" value="F:cytochrome-b5 reductase activity, acting on NADH"/>
    <property type="evidence" value="ECO:0007669"/>
    <property type="project" value="UniProtKB-EC"/>
</dbReference>
<reference evidence="12" key="2">
    <citation type="submission" date="2022-07" db="EMBL/GenBank/DDBJ databases">
        <authorList>
            <person name="Goncalves M.F.M."/>
            <person name="Hilario S."/>
            <person name="Van De Peer Y."/>
            <person name="Esteves A.C."/>
            <person name="Alves A."/>
        </authorList>
    </citation>
    <scope>NUCLEOTIDE SEQUENCE</scope>
    <source>
        <strain evidence="12">MUM 19.33</strain>
    </source>
</reference>
<keyword evidence="7 10" id="KW-0520">NAD</keyword>
<dbReference type="InterPro" id="IPR001709">
    <property type="entry name" value="Flavoprot_Pyr_Nucl_cyt_Rdtase"/>
</dbReference>
<dbReference type="CDD" id="cd06183">
    <property type="entry name" value="cyt_b5_reduct_like"/>
    <property type="match status" value="1"/>
</dbReference>
<dbReference type="Proteomes" id="UP001055219">
    <property type="component" value="Unassembled WGS sequence"/>
</dbReference>
<dbReference type="PROSITE" id="PS51384">
    <property type="entry name" value="FAD_FR"/>
    <property type="match status" value="1"/>
</dbReference>
<dbReference type="InterPro" id="IPR001433">
    <property type="entry name" value="OxRdtase_FAD/NAD-bd"/>
</dbReference>
<sequence>MSSTLFTRIRPRRALAALAAGGIALSIFTRLTMTDAHAASRPTPPRVFGGGPSFIALPLESAQQVNHDTKRLRFKLPTPDSVSGLPLTYEPGHIDFLVKKYPDGKQSTHLHALQPGDTLRFAVPLKGPKWKPSPSSSPEHITLVAGGAGVTPVYQLLQGILGDKDDTTTTMTLVYGVNTERDILLQQEFRALEKRHPGRFSAVYTMTVPQEDGQQESRKGRVTKELLDELVPPSQRGRAYVCGPPSMEASLTGGRGTRDGGILQQLGYRKENIFSF</sequence>
<dbReference type="Pfam" id="PF00175">
    <property type="entry name" value="NAD_binding_1"/>
    <property type="match status" value="1"/>
</dbReference>
<comment type="similarity">
    <text evidence="3 10">Belongs to the flavoprotein pyridine nucleotide cytochrome reductase family.</text>
</comment>
<dbReference type="RefSeq" id="XP_051365166.1">
    <property type="nucleotide sequence ID" value="XM_051503556.1"/>
</dbReference>
<dbReference type="InterPro" id="IPR001834">
    <property type="entry name" value="CBR-like"/>
</dbReference>
<evidence type="ECO:0000256" key="8">
    <source>
        <dbReference type="ARBA" id="ARBA00023136"/>
    </source>
</evidence>
<gene>
    <name evidence="12" type="ORF">J7T54_004856</name>
</gene>
<dbReference type="Pfam" id="PF00970">
    <property type="entry name" value="FAD_binding_6"/>
    <property type="match status" value="1"/>
</dbReference>
<evidence type="ECO:0000256" key="2">
    <source>
        <dbReference type="ARBA" id="ARBA00004572"/>
    </source>
</evidence>
<proteinExistence type="inferred from homology"/>